<sequence>MTCQNCGAAFDGNFCPVCGAPRAAGAGYTPQAPQPPVRPPVSGVYQPITRKWWFWVLLAVTLIALFITAQMLAPDQSASGSAESRIETLKQEQQDMALDTPGETGDAAAVPSAGEGVSNPFGGDSSGALPSIAETVLLDQDGIRVTATGLAEDEWIGPAINVLIENSTDRTITVQALDVSINGIMLSPIFFCEVAAGKKSNETISFYQTDLDNAGISTIQSIELKIEALDSDSWDTILEGNPITVRTDAPDKQQVLDTRGTPALDLNGLEIIVRGIKTEDSTWGPDIQLFLQNHTGRDITVQVGNFSINGFMVSPIFSGDIKDGKVAYYSISLSKEELDKNGIDEIRSMECSFIVIDPNTWDTIFESDPVTIQFPA</sequence>
<organism evidence="3">
    <name type="scientific">bioreactor metagenome</name>
    <dbReference type="NCBI Taxonomy" id="1076179"/>
    <lineage>
        <taxon>unclassified sequences</taxon>
        <taxon>metagenomes</taxon>
        <taxon>ecological metagenomes</taxon>
    </lineage>
</organism>
<reference evidence="3" key="1">
    <citation type="submission" date="2019-08" db="EMBL/GenBank/DDBJ databases">
        <authorList>
            <person name="Kucharzyk K."/>
            <person name="Murdoch R.W."/>
            <person name="Higgins S."/>
            <person name="Loffler F."/>
        </authorList>
    </citation>
    <scope>NUCLEOTIDE SEQUENCE</scope>
</reference>
<accession>A0A645CDB5</accession>
<dbReference type="AlphaFoldDB" id="A0A645CDB5"/>
<gene>
    <name evidence="3" type="ORF">SDC9_121955</name>
</gene>
<feature type="region of interest" description="Disordered" evidence="1">
    <location>
        <begin position="98"/>
        <end position="124"/>
    </location>
</feature>
<keyword evidence="2" id="KW-1133">Transmembrane helix</keyword>
<keyword evidence="2" id="KW-0472">Membrane</keyword>
<feature type="transmembrane region" description="Helical" evidence="2">
    <location>
        <begin position="52"/>
        <end position="73"/>
    </location>
</feature>
<evidence type="ECO:0000313" key="3">
    <source>
        <dbReference type="EMBL" id="MPM74966.1"/>
    </source>
</evidence>
<dbReference type="EMBL" id="VSSQ01026312">
    <property type="protein sequence ID" value="MPM74966.1"/>
    <property type="molecule type" value="Genomic_DNA"/>
</dbReference>
<protein>
    <submittedName>
        <fullName evidence="3">Uncharacterized protein</fullName>
    </submittedName>
</protein>
<comment type="caution">
    <text evidence="3">The sequence shown here is derived from an EMBL/GenBank/DDBJ whole genome shotgun (WGS) entry which is preliminary data.</text>
</comment>
<name>A0A645CDB5_9ZZZZ</name>
<evidence type="ECO:0000256" key="2">
    <source>
        <dbReference type="SAM" id="Phobius"/>
    </source>
</evidence>
<proteinExistence type="predicted"/>
<evidence type="ECO:0000256" key="1">
    <source>
        <dbReference type="SAM" id="MobiDB-lite"/>
    </source>
</evidence>
<keyword evidence="2" id="KW-0812">Transmembrane</keyword>